<dbReference type="SUPFAM" id="SSF81383">
    <property type="entry name" value="F-box domain"/>
    <property type="match status" value="1"/>
</dbReference>
<name>A0AAV5DJE3_ELECO</name>
<dbReference type="Gene3D" id="1.20.1280.50">
    <property type="match status" value="1"/>
</dbReference>
<dbReference type="Pfam" id="PF00646">
    <property type="entry name" value="F-box"/>
    <property type="match status" value="1"/>
</dbReference>
<reference evidence="2" key="2">
    <citation type="submission" date="2021-12" db="EMBL/GenBank/DDBJ databases">
        <title>Resequencing data analysis of finger millet.</title>
        <authorList>
            <person name="Hatakeyama M."/>
            <person name="Aluri S."/>
            <person name="Balachadran M.T."/>
            <person name="Sivarajan S.R."/>
            <person name="Poveda L."/>
            <person name="Shimizu-Inatsugi R."/>
            <person name="Schlapbach R."/>
            <person name="Sreeman S.M."/>
            <person name="Shimizu K.K."/>
        </authorList>
    </citation>
    <scope>NUCLEOTIDE SEQUENCE</scope>
</reference>
<gene>
    <name evidence="2" type="primary">ga28538</name>
    <name evidence="2" type="ORF">PR202_ga28538</name>
</gene>
<dbReference type="PANTHER" id="PTHR32133">
    <property type="entry name" value="OS07G0120400 PROTEIN"/>
    <property type="match status" value="1"/>
</dbReference>
<sequence length="415" mass="46549">MARRRPALLDELVEEIVLRFPADDPASLVRAALVCKSWCRLISSPRFRRRFREFHRSAPMLGFLLDLRNNDDKSYIARFVPTSSSCPTHADRRGFALDARHGRVLLYTARETDHPVLPRYDFVIWNPINDQVQELPAFNWYRHSKAPWKAAVLCADTAAGTCDHLACHNEPFLVVFVGILIDFVFVHVYSSETRTWSRVITDGTVGPPNCWVSMTGPSVLAESALHFAIDGGRRILSYDISKRSLSVSNTPWNHRMGKVDIITGEDGRLGVAGVEGYKLLLWSSCAISPDNNDNNVRIWKVGRIIELDMMLSIDIGVPMTTFHVVGFAEGANTIFICGSDGIYAVALESGHVRKAHERTHFFGIVPYVSFCIPVENGRRIFRYDVSMGVMVVLTALWKNTRMGNIGPIIDKDGGL</sequence>
<evidence type="ECO:0000259" key="1">
    <source>
        <dbReference type="Pfam" id="PF00646"/>
    </source>
</evidence>
<reference evidence="2" key="1">
    <citation type="journal article" date="2018" name="DNA Res.">
        <title>Multiple hybrid de novo genome assembly of finger millet, an orphan allotetraploid crop.</title>
        <authorList>
            <person name="Hatakeyama M."/>
            <person name="Aluri S."/>
            <person name="Balachadran M.T."/>
            <person name="Sivarajan S.R."/>
            <person name="Patrignani A."/>
            <person name="Gruter S."/>
            <person name="Poveda L."/>
            <person name="Shimizu-Inatsugi R."/>
            <person name="Baeten J."/>
            <person name="Francoijs K.J."/>
            <person name="Nataraja K.N."/>
            <person name="Reddy Y.A.N."/>
            <person name="Phadnis S."/>
            <person name="Ravikumar R.L."/>
            <person name="Schlapbach R."/>
            <person name="Sreeman S.M."/>
            <person name="Shimizu K.K."/>
        </authorList>
    </citation>
    <scope>NUCLEOTIDE SEQUENCE</scope>
</reference>
<evidence type="ECO:0000313" key="2">
    <source>
        <dbReference type="EMBL" id="GJN10444.1"/>
    </source>
</evidence>
<feature type="domain" description="F-box" evidence="1">
    <location>
        <begin position="10"/>
        <end position="49"/>
    </location>
</feature>
<keyword evidence="3" id="KW-1185">Reference proteome</keyword>
<dbReference type="EMBL" id="BQKI01000017">
    <property type="protein sequence ID" value="GJN10444.1"/>
    <property type="molecule type" value="Genomic_DNA"/>
</dbReference>
<protein>
    <recommendedName>
        <fullName evidence="1">F-box domain-containing protein</fullName>
    </recommendedName>
</protein>
<evidence type="ECO:0000313" key="3">
    <source>
        <dbReference type="Proteomes" id="UP001054889"/>
    </source>
</evidence>
<dbReference type="InterPro" id="IPR001810">
    <property type="entry name" value="F-box_dom"/>
</dbReference>
<dbReference type="SUPFAM" id="SSF50965">
    <property type="entry name" value="Galactose oxidase, central domain"/>
    <property type="match status" value="1"/>
</dbReference>
<dbReference type="InterPro" id="IPR011043">
    <property type="entry name" value="Gal_Oxase/kelch_b-propeller"/>
</dbReference>
<comment type="caution">
    <text evidence="2">The sequence shown here is derived from an EMBL/GenBank/DDBJ whole genome shotgun (WGS) entry which is preliminary data.</text>
</comment>
<dbReference type="AlphaFoldDB" id="A0AAV5DJE3"/>
<dbReference type="Proteomes" id="UP001054889">
    <property type="component" value="Unassembled WGS sequence"/>
</dbReference>
<dbReference type="InterPro" id="IPR036047">
    <property type="entry name" value="F-box-like_dom_sf"/>
</dbReference>
<proteinExistence type="predicted"/>
<accession>A0AAV5DJE3</accession>
<dbReference type="PANTHER" id="PTHR32133:SF362">
    <property type="entry name" value="F-BOX DOMAIN-CONTAINING PROTEIN"/>
    <property type="match status" value="1"/>
</dbReference>
<organism evidence="2 3">
    <name type="scientific">Eleusine coracana subsp. coracana</name>
    <dbReference type="NCBI Taxonomy" id="191504"/>
    <lineage>
        <taxon>Eukaryota</taxon>
        <taxon>Viridiplantae</taxon>
        <taxon>Streptophyta</taxon>
        <taxon>Embryophyta</taxon>
        <taxon>Tracheophyta</taxon>
        <taxon>Spermatophyta</taxon>
        <taxon>Magnoliopsida</taxon>
        <taxon>Liliopsida</taxon>
        <taxon>Poales</taxon>
        <taxon>Poaceae</taxon>
        <taxon>PACMAD clade</taxon>
        <taxon>Chloridoideae</taxon>
        <taxon>Cynodonteae</taxon>
        <taxon>Eleusininae</taxon>
        <taxon>Eleusine</taxon>
    </lineage>
</organism>